<name>D1AHI7_SEBTE</name>
<evidence type="ECO:0000313" key="1">
    <source>
        <dbReference type="EMBL" id="ACZ08221.1"/>
    </source>
</evidence>
<dbReference type="AlphaFoldDB" id="D1AHI7"/>
<evidence type="ECO:0000313" key="2">
    <source>
        <dbReference type="Proteomes" id="UP000000845"/>
    </source>
</evidence>
<dbReference type="HOGENOM" id="CLU_086407_0_0_0"/>
<dbReference type="InterPro" id="IPR007344">
    <property type="entry name" value="GrpB/CoaE"/>
</dbReference>
<dbReference type="SUPFAM" id="SSF81301">
    <property type="entry name" value="Nucleotidyltransferase"/>
    <property type="match status" value="1"/>
</dbReference>
<dbReference type="Gene3D" id="3.30.460.10">
    <property type="entry name" value="Beta Polymerase, domain 2"/>
    <property type="match status" value="1"/>
</dbReference>
<protein>
    <recommendedName>
        <fullName evidence="3">GrpB family protein</fullName>
    </recommendedName>
</protein>
<reference evidence="1 2" key="2">
    <citation type="journal article" date="2010" name="Stand. Genomic Sci.">
        <title>Complete genome sequence of Sebaldella termitidis type strain (NCTC 11300).</title>
        <authorList>
            <person name="Harmon-Smith M."/>
            <person name="Celia L."/>
            <person name="Chertkov O."/>
            <person name="Lapidus A."/>
            <person name="Copeland A."/>
            <person name="Glavina Del Rio T."/>
            <person name="Nolan M."/>
            <person name="Lucas S."/>
            <person name="Tice H."/>
            <person name="Cheng J.F."/>
            <person name="Han C."/>
            <person name="Detter J.C."/>
            <person name="Bruce D."/>
            <person name="Goodwin L."/>
            <person name="Pitluck S."/>
            <person name="Pati A."/>
            <person name="Liolios K."/>
            <person name="Ivanova N."/>
            <person name="Mavromatis K."/>
            <person name="Mikhailova N."/>
            <person name="Chen A."/>
            <person name="Palaniappan K."/>
            <person name="Land M."/>
            <person name="Hauser L."/>
            <person name="Chang Y.J."/>
            <person name="Jeffries C.D."/>
            <person name="Brettin T."/>
            <person name="Goker M."/>
            <person name="Beck B."/>
            <person name="Bristow J."/>
            <person name="Eisen J.A."/>
            <person name="Markowitz V."/>
            <person name="Hugenholtz P."/>
            <person name="Kyrpides N.C."/>
            <person name="Klenk H.P."/>
            <person name="Chen F."/>
        </authorList>
    </citation>
    <scope>NUCLEOTIDE SEQUENCE [LARGE SCALE GENOMIC DNA]</scope>
    <source>
        <strain evidence="2">ATCC 33386 / NCTC 11300</strain>
    </source>
</reference>
<accession>D1AHI7</accession>
<dbReference type="PANTHER" id="PTHR34822">
    <property type="entry name" value="GRPB DOMAIN PROTEIN (AFU_ORTHOLOGUE AFUA_1G01530)"/>
    <property type="match status" value="1"/>
</dbReference>
<dbReference type="RefSeq" id="WP_012860817.1">
    <property type="nucleotide sequence ID" value="NC_013517.1"/>
</dbReference>
<proteinExistence type="predicted"/>
<reference evidence="2" key="1">
    <citation type="submission" date="2009-09" db="EMBL/GenBank/DDBJ databases">
        <title>The complete chromosome of Sebaldella termitidis ATCC 33386.</title>
        <authorList>
            <consortium name="US DOE Joint Genome Institute (JGI-PGF)"/>
            <person name="Lucas S."/>
            <person name="Copeland A."/>
            <person name="Lapidus A."/>
            <person name="Glavina del Rio T."/>
            <person name="Dalin E."/>
            <person name="Tice H."/>
            <person name="Bruce D."/>
            <person name="Goodwin L."/>
            <person name="Pitluck S."/>
            <person name="Kyrpides N."/>
            <person name="Mavromatis K."/>
            <person name="Ivanova N."/>
            <person name="Mikhailova N."/>
            <person name="Sims D."/>
            <person name="Meincke L."/>
            <person name="Brettin T."/>
            <person name="Detter J.C."/>
            <person name="Han C."/>
            <person name="Larimer F."/>
            <person name="Land M."/>
            <person name="Hauser L."/>
            <person name="Markowitz V."/>
            <person name="Cheng J.F."/>
            <person name="Hugenholtz P."/>
            <person name="Woyke T."/>
            <person name="Wu D."/>
            <person name="Eisen J.A."/>
        </authorList>
    </citation>
    <scope>NUCLEOTIDE SEQUENCE [LARGE SCALE GENOMIC DNA]</scope>
    <source>
        <strain evidence="2">ATCC 33386 / NCTC 11300</strain>
    </source>
</reference>
<dbReference type="EMBL" id="CP001739">
    <property type="protein sequence ID" value="ACZ08221.1"/>
    <property type="molecule type" value="Genomic_DNA"/>
</dbReference>
<keyword evidence="2" id="KW-1185">Reference proteome</keyword>
<evidence type="ECO:0008006" key="3">
    <source>
        <dbReference type="Google" id="ProtNLM"/>
    </source>
</evidence>
<dbReference type="InterPro" id="IPR043519">
    <property type="entry name" value="NT_sf"/>
</dbReference>
<dbReference type="KEGG" id="str:Sterm_1356"/>
<dbReference type="Proteomes" id="UP000000845">
    <property type="component" value="Chromosome"/>
</dbReference>
<dbReference type="SMR" id="D1AHI7"/>
<gene>
    <name evidence="1" type="ordered locus">Sterm_1356</name>
</gene>
<dbReference type="Pfam" id="PF04229">
    <property type="entry name" value="GrpB"/>
    <property type="match status" value="1"/>
</dbReference>
<sequence length="193" mass="22739">MKKQLSEMSLEELWELFPIILKDYNPEYRNWFGAEKQNILNHIKASDIARINHIGSTAVKSLIAKPTVDILLELDGCCNITHVINDLKANGWTLMMHKNNPPQWELCKGYTPEGFAEKVYHLHVRYLGNWNELYFRDYLLKHPATAADYGYLKIILQKEFRHNRDAYTAAKSDFIIKYSHIAKHEFQNRYKPK</sequence>
<organism evidence="1 2">
    <name type="scientific">Sebaldella termitidis (strain ATCC 33386 / NCTC 11300)</name>
    <dbReference type="NCBI Taxonomy" id="526218"/>
    <lineage>
        <taxon>Bacteria</taxon>
        <taxon>Fusobacteriati</taxon>
        <taxon>Fusobacteriota</taxon>
        <taxon>Fusobacteriia</taxon>
        <taxon>Fusobacteriales</taxon>
        <taxon>Leptotrichiaceae</taxon>
        <taxon>Sebaldella</taxon>
    </lineage>
</organism>
<dbReference type="eggNOG" id="COG2320">
    <property type="taxonomic scope" value="Bacteria"/>
</dbReference>
<dbReference type="STRING" id="526218.Sterm_1356"/>
<dbReference type="PANTHER" id="PTHR34822:SF1">
    <property type="entry name" value="GRPB FAMILY PROTEIN"/>
    <property type="match status" value="1"/>
</dbReference>